<dbReference type="GO" id="GO:0006289">
    <property type="term" value="P:nucleotide-excision repair"/>
    <property type="evidence" value="ECO:0007669"/>
    <property type="project" value="TreeGrafter"/>
</dbReference>
<evidence type="ECO:0008006" key="6">
    <source>
        <dbReference type="Google" id="ProtNLM"/>
    </source>
</evidence>
<comment type="similarity">
    <text evidence="2">Belongs to the replication factor A protein 3 family.</text>
</comment>
<dbReference type="GO" id="GO:0003697">
    <property type="term" value="F:single-stranded DNA binding"/>
    <property type="evidence" value="ECO:0007669"/>
    <property type="project" value="TreeGrafter"/>
</dbReference>
<dbReference type="PANTHER" id="PTHR15114:SF1">
    <property type="entry name" value="REPLICATION PROTEIN A 14 KDA SUBUNIT"/>
    <property type="match status" value="1"/>
</dbReference>
<comment type="caution">
    <text evidence="4">The sequence shown here is derived from an EMBL/GenBank/DDBJ whole genome shotgun (WGS) entry which is preliminary data.</text>
</comment>
<gene>
    <name evidence="4" type="ORF">J8A68_000346</name>
</gene>
<reference evidence="4 5" key="1">
    <citation type="journal article" date="2021" name="DNA Res.">
        <title>Genome analysis of Candida subhashii reveals its hybrid nature and dual mitochondrial genome conformations.</title>
        <authorList>
            <person name="Mixao V."/>
            <person name="Hegedusova E."/>
            <person name="Saus E."/>
            <person name="Pryszcz L.P."/>
            <person name="Cillingova A."/>
            <person name="Nosek J."/>
            <person name="Gabaldon T."/>
        </authorList>
    </citation>
    <scope>NUCLEOTIDE SEQUENCE [LARGE SCALE GENOMIC DNA]</scope>
    <source>
        <strain evidence="4 5">CBS 10753</strain>
    </source>
</reference>
<dbReference type="GeneID" id="73467147"/>
<dbReference type="GO" id="GO:0005662">
    <property type="term" value="C:DNA replication factor A complex"/>
    <property type="evidence" value="ECO:0007669"/>
    <property type="project" value="TreeGrafter"/>
</dbReference>
<sequence length="109" mass="12197">MEAANIRIDATLLQANQGKLVRIIGKCESFDRHSNIATLISNGPITLEIPMEINMEITKNYEIIGKVSSNSSNLNVHVFSVIELSDNLNLDVAQKLVQYVHKVPELFFD</sequence>
<protein>
    <recommendedName>
        <fullName evidence="6">Replication factor A protein 3</fullName>
    </recommendedName>
</protein>
<evidence type="ECO:0000256" key="2">
    <source>
        <dbReference type="ARBA" id="ARBA00009761"/>
    </source>
</evidence>
<dbReference type="Proteomes" id="UP000694255">
    <property type="component" value="Unassembled WGS sequence"/>
</dbReference>
<evidence type="ECO:0000313" key="4">
    <source>
        <dbReference type="EMBL" id="KAG7666090.1"/>
    </source>
</evidence>
<accession>A0A8J5QWX5</accession>
<dbReference type="AlphaFoldDB" id="A0A8J5QWX5"/>
<proteinExistence type="inferred from homology"/>
<dbReference type="Pfam" id="PF08661">
    <property type="entry name" value="Rep_fac-A_3"/>
    <property type="match status" value="1"/>
</dbReference>
<evidence type="ECO:0000313" key="5">
    <source>
        <dbReference type="Proteomes" id="UP000694255"/>
    </source>
</evidence>
<evidence type="ECO:0000256" key="3">
    <source>
        <dbReference type="ARBA" id="ARBA00023242"/>
    </source>
</evidence>
<keyword evidence="5" id="KW-1185">Reference proteome</keyword>
<dbReference type="GO" id="GO:0006284">
    <property type="term" value="P:base-excision repair"/>
    <property type="evidence" value="ECO:0007669"/>
    <property type="project" value="TreeGrafter"/>
</dbReference>
<dbReference type="GO" id="GO:0000724">
    <property type="term" value="P:double-strand break repair via homologous recombination"/>
    <property type="evidence" value="ECO:0007669"/>
    <property type="project" value="TreeGrafter"/>
</dbReference>
<dbReference type="RefSeq" id="XP_049266322.1">
    <property type="nucleotide sequence ID" value="XM_049407345.1"/>
</dbReference>
<dbReference type="EMBL" id="JAGSYN010000043">
    <property type="protein sequence ID" value="KAG7666090.1"/>
    <property type="molecule type" value="Genomic_DNA"/>
</dbReference>
<dbReference type="InterPro" id="IPR013970">
    <property type="entry name" value="Rfa2"/>
</dbReference>
<dbReference type="CDD" id="cd04479">
    <property type="entry name" value="RPA3"/>
    <property type="match status" value="1"/>
</dbReference>
<dbReference type="PANTHER" id="PTHR15114">
    <property type="entry name" value="REPLICATION PROTEIN A3"/>
    <property type="match status" value="1"/>
</dbReference>
<dbReference type="OrthoDB" id="188186at2759"/>
<comment type="subcellular location">
    <subcellularLocation>
        <location evidence="1">Nucleus</location>
    </subcellularLocation>
</comment>
<dbReference type="GO" id="GO:0003684">
    <property type="term" value="F:damaged DNA binding"/>
    <property type="evidence" value="ECO:0007669"/>
    <property type="project" value="TreeGrafter"/>
</dbReference>
<dbReference type="GO" id="GO:0006298">
    <property type="term" value="P:mismatch repair"/>
    <property type="evidence" value="ECO:0007669"/>
    <property type="project" value="TreeGrafter"/>
</dbReference>
<evidence type="ECO:0000256" key="1">
    <source>
        <dbReference type="ARBA" id="ARBA00004123"/>
    </source>
</evidence>
<dbReference type="GO" id="GO:0006260">
    <property type="term" value="P:DNA replication"/>
    <property type="evidence" value="ECO:0007669"/>
    <property type="project" value="InterPro"/>
</dbReference>
<dbReference type="GO" id="GO:0035861">
    <property type="term" value="C:site of double-strand break"/>
    <property type="evidence" value="ECO:0007669"/>
    <property type="project" value="TreeGrafter"/>
</dbReference>
<name>A0A8J5QWX5_9ASCO</name>
<organism evidence="4 5">
    <name type="scientific">[Candida] subhashii</name>
    <dbReference type="NCBI Taxonomy" id="561895"/>
    <lineage>
        <taxon>Eukaryota</taxon>
        <taxon>Fungi</taxon>
        <taxon>Dikarya</taxon>
        <taxon>Ascomycota</taxon>
        <taxon>Saccharomycotina</taxon>
        <taxon>Pichiomycetes</taxon>
        <taxon>Debaryomycetaceae</taxon>
        <taxon>Spathaspora</taxon>
    </lineage>
</organism>
<keyword evidence="3" id="KW-0539">Nucleus</keyword>